<evidence type="ECO:0000313" key="5">
    <source>
        <dbReference type="Proteomes" id="UP000186607"/>
    </source>
</evidence>
<dbReference type="RefSeq" id="WP_075830872.1">
    <property type="nucleotide sequence ID" value="NZ_MSTI01000035.1"/>
</dbReference>
<keyword evidence="3" id="KW-0812">Transmembrane</keyword>
<keyword evidence="1" id="KW-0175">Coiled coil</keyword>
<evidence type="ECO:0000256" key="3">
    <source>
        <dbReference type="SAM" id="Phobius"/>
    </source>
</evidence>
<evidence type="ECO:0008006" key="6">
    <source>
        <dbReference type="Google" id="ProtNLM"/>
    </source>
</evidence>
<dbReference type="AlphaFoldDB" id="A0A1U7P2L9"/>
<organism evidence="4 5">
    <name type="scientific">Deinococcus marmoris</name>
    <dbReference type="NCBI Taxonomy" id="249408"/>
    <lineage>
        <taxon>Bacteria</taxon>
        <taxon>Thermotogati</taxon>
        <taxon>Deinococcota</taxon>
        <taxon>Deinococci</taxon>
        <taxon>Deinococcales</taxon>
        <taxon>Deinococcaceae</taxon>
        <taxon>Deinococcus</taxon>
    </lineage>
</organism>
<evidence type="ECO:0000256" key="2">
    <source>
        <dbReference type="SAM" id="MobiDB-lite"/>
    </source>
</evidence>
<proteinExistence type="predicted"/>
<keyword evidence="3" id="KW-1133">Transmembrane helix</keyword>
<sequence>MEERKSMGGAIVDVFDAGVTLVKSEINALVKKFSEIAKAKGLGVVLLLAATGPLVLALIFLILFVFYGLMRLGLGAWAAALLIAVFSFVVTGVMVLLGIRKLGAEVEIDEPRAKSLSSMSEDERLEANYQAEQAEKAAKERRAAQATAAQGIAAQGIAAQPAPVQSSAVQASSSSAGLGASVQHTAGNQQAQVGAPDLAKDQDSRQPASRTSVEVPRDPGLYAGGENRYVGGNGQQATVRVEGGTSTVPVYESEPDGSAKMYGGSLNEKLDKGEVPSASHAETGAHGGKKHDPRLQEPVVLSDAPGIPVSTDPTYKDDIKKGGGEY</sequence>
<feature type="transmembrane region" description="Helical" evidence="3">
    <location>
        <begin position="76"/>
        <end position="99"/>
    </location>
</feature>
<accession>A0A1U7P2L9</accession>
<keyword evidence="3" id="KW-0472">Membrane</keyword>
<evidence type="ECO:0000313" key="4">
    <source>
        <dbReference type="EMBL" id="OLV19400.1"/>
    </source>
</evidence>
<name>A0A1U7P2L9_9DEIO</name>
<dbReference type="EMBL" id="MSTI01000035">
    <property type="protein sequence ID" value="OLV19400.1"/>
    <property type="molecule type" value="Genomic_DNA"/>
</dbReference>
<keyword evidence="5" id="KW-1185">Reference proteome</keyword>
<feature type="coiled-coil region" evidence="1">
    <location>
        <begin position="122"/>
        <end position="149"/>
    </location>
</feature>
<evidence type="ECO:0000256" key="1">
    <source>
        <dbReference type="SAM" id="Coils"/>
    </source>
</evidence>
<feature type="transmembrane region" description="Helical" evidence="3">
    <location>
        <begin position="41"/>
        <end position="70"/>
    </location>
</feature>
<dbReference type="Proteomes" id="UP000186607">
    <property type="component" value="Unassembled WGS sequence"/>
</dbReference>
<gene>
    <name evidence="4" type="ORF">BOO71_0002956</name>
</gene>
<feature type="compositionally biased region" description="Basic and acidic residues" evidence="2">
    <location>
        <begin position="314"/>
        <end position="326"/>
    </location>
</feature>
<dbReference type="Pfam" id="PF07332">
    <property type="entry name" value="Phage_holin_3_6"/>
    <property type="match status" value="1"/>
</dbReference>
<feature type="region of interest" description="Disordered" evidence="2">
    <location>
        <begin position="189"/>
        <end position="326"/>
    </location>
</feature>
<protein>
    <recommendedName>
        <fullName evidence="6">Phage holin family protein</fullName>
    </recommendedName>
</protein>
<dbReference type="STRING" id="249408.BOO71_0002956"/>
<comment type="caution">
    <text evidence="4">The sequence shown here is derived from an EMBL/GenBank/DDBJ whole genome shotgun (WGS) entry which is preliminary data.</text>
</comment>
<reference evidence="4 5" key="1">
    <citation type="submission" date="2017-01" db="EMBL/GenBank/DDBJ databases">
        <title>Genome Analysis of Deinococcus marmoris KOPRI26562.</title>
        <authorList>
            <person name="Kim J.H."/>
            <person name="Oh H.-M."/>
        </authorList>
    </citation>
    <scope>NUCLEOTIDE SEQUENCE [LARGE SCALE GENOMIC DNA]</scope>
    <source>
        <strain evidence="4 5">KOPRI26562</strain>
    </source>
</reference>
<dbReference type="OrthoDB" id="63733at2"/>
<dbReference type="InterPro" id="IPR009937">
    <property type="entry name" value="Phage_holin_3_6"/>
</dbReference>